<organism evidence="3 4">
    <name type="scientific">Gossypium stocksii</name>
    <dbReference type="NCBI Taxonomy" id="47602"/>
    <lineage>
        <taxon>Eukaryota</taxon>
        <taxon>Viridiplantae</taxon>
        <taxon>Streptophyta</taxon>
        <taxon>Embryophyta</taxon>
        <taxon>Tracheophyta</taxon>
        <taxon>Spermatophyta</taxon>
        <taxon>Magnoliopsida</taxon>
        <taxon>eudicotyledons</taxon>
        <taxon>Gunneridae</taxon>
        <taxon>Pentapetalae</taxon>
        <taxon>rosids</taxon>
        <taxon>malvids</taxon>
        <taxon>Malvales</taxon>
        <taxon>Malvaceae</taxon>
        <taxon>Malvoideae</taxon>
        <taxon>Gossypium</taxon>
    </lineage>
</organism>
<proteinExistence type="predicted"/>
<feature type="compositionally biased region" description="Polar residues" evidence="1">
    <location>
        <begin position="84"/>
        <end position="100"/>
    </location>
</feature>
<keyword evidence="4" id="KW-1185">Reference proteome</keyword>
<evidence type="ECO:0000259" key="2">
    <source>
        <dbReference type="Pfam" id="PF14416"/>
    </source>
</evidence>
<comment type="caution">
    <text evidence="3">The sequence shown here is derived from an EMBL/GenBank/DDBJ whole genome shotgun (WGS) entry which is preliminary data.</text>
</comment>
<evidence type="ECO:0000313" key="4">
    <source>
        <dbReference type="Proteomes" id="UP000828251"/>
    </source>
</evidence>
<name>A0A9D3UE81_9ROSI</name>
<dbReference type="EMBL" id="JAIQCV010000012">
    <property type="protein sequence ID" value="KAH1038896.1"/>
    <property type="molecule type" value="Genomic_DNA"/>
</dbReference>
<evidence type="ECO:0000313" key="3">
    <source>
        <dbReference type="EMBL" id="KAH1038896.1"/>
    </source>
</evidence>
<gene>
    <name evidence="3" type="ORF">J1N35_040639</name>
</gene>
<reference evidence="3 4" key="1">
    <citation type="journal article" date="2021" name="Plant Biotechnol. J.">
        <title>Multi-omics assisted identification of the key and species-specific regulatory components of drought-tolerant mechanisms in Gossypium stocksii.</title>
        <authorList>
            <person name="Yu D."/>
            <person name="Ke L."/>
            <person name="Zhang D."/>
            <person name="Wu Y."/>
            <person name="Sun Y."/>
            <person name="Mei J."/>
            <person name="Sun J."/>
            <person name="Sun Y."/>
        </authorList>
    </citation>
    <scope>NUCLEOTIDE SEQUENCE [LARGE SCALE GENOMIC DNA]</scope>
    <source>
        <strain evidence="4">cv. E1</strain>
        <tissue evidence="3">Leaf</tissue>
    </source>
</reference>
<feature type="region of interest" description="Disordered" evidence="1">
    <location>
        <begin position="77"/>
        <end position="100"/>
    </location>
</feature>
<dbReference type="Proteomes" id="UP000828251">
    <property type="component" value="Unassembled WGS sequence"/>
</dbReference>
<dbReference type="Pfam" id="PF14416">
    <property type="entry name" value="PMR5N"/>
    <property type="match status" value="1"/>
</dbReference>
<protein>
    <recommendedName>
        <fullName evidence="2">Trichome birefringence-like N-terminal domain-containing protein</fullName>
    </recommendedName>
</protein>
<accession>A0A9D3UE81</accession>
<dbReference type="AlphaFoldDB" id="A0A9D3UE81"/>
<feature type="domain" description="Trichome birefringence-like N-terminal" evidence="2">
    <location>
        <begin position="98"/>
        <end position="137"/>
    </location>
</feature>
<evidence type="ECO:0000256" key="1">
    <source>
        <dbReference type="SAM" id="MobiDB-lite"/>
    </source>
</evidence>
<dbReference type="OrthoDB" id="630188at2759"/>
<sequence length="148" mass="16540">MDWNVGLLKEHGIHPNDTFDEVYTKDIVLKNSTLPSLRGLLLFNLQSRELGMILVYGDGELRKASIFSSTTHPQFVHSKPIDANPTTRSDPSTTGDSSCDYSDGSWVYDPNAGFDRYNSCCKEIFKGWNCILNNKFNGKDISKDGILA</sequence>
<dbReference type="InterPro" id="IPR025846">
    <property type="entry name" value="TBL_N"/>
</dbReference>